<accession>A0A8H6CCE6</accession>
<gene>
    <name evidence="3" type="ORF">HO133_002676</name>
</gene>
<evidence type="ECO:0000313" key="4">
    <source>
        <dbReference type="Proteomes" id="UP000593566"/>
    </source>
</evidence>
<proteinExistence type="predicted"/>
<keyword evidence="4" id="KW-1185">Reference proteome</keyword>
<keyword evidence="1" id="KW-0378">Hydrolase</keyword>
<dbReference type="SUPFAM" id="SSF53474">
    <property type="entry name" value="alpha/beta-Hydrolases"/>
    <property type="match status" value="1"/>
</dbReference>
<dbReference type="GO" id="GO:0005634">
    <property type="term" value="C:nucleus"/>
    <property type="evidence" value="ECO:0007669"/>
    <property type="project" value="TreeGrafter"/>
</dbReference>
<dbReference type="Proteomes" id="UP000593566">
    <property type="component" value="Unassembled WGS sequence"/>
</dbReference>
<dbReference type="RefSeq" id="XP_037150430.1">
    <property type="nucleotide sequence ID" value="XM_037293601.1"/>
</dbReference>
<feature type="domain" description="Serine hydrolase" evidence="2">
    <location>
        <begin position="80"/>
        <end position="223"/>
    </location>
</feature>
<comment type="caution">
    <text evidence="3">The sequence shown here is derived from an EMBL/GenBank/DDBJ whole genome shotgun (WGS) entry which is preliminary data.</text>
</comment>
<dbReference type="AlphaFoldDB" id="A0A8H6CCE6"/>
<protein>
    <recommendedName>
        <fullName evidence="2">Serine hydrolase domain-containing protein</fullName>
    </recommendedName>
</protein>
<dbReference type="PANTHER" id="PTHR48070:SF4">
    <property type="entry name" value="ESTERASE ALNB"/>
    <property type="match status" value="1"/>
</dbReference>
<reference evidence="3 4" key="1">
    <citation type="journal article" date="2020" name="Genomics">
        <title>Complete, high-quality genomes from long-read metagenomic sequencing of two wolf lichen thalli reveals enigmatic genome architecture.</title>
        <authorList>
            <person name="McKenzie S.K."/>
            <person name="Walston R.F."/>
            <person name="Allen J.L."/>
        </authorList>
    </citation>
    <scope>NUCLEOTIDE SEQUENCE [LARGE SCALE GENOMIC DNA]</scope>
    <source>
        <strain evidence="3">WasteWater1</strain>
    </source>
</reference>
<evidence type="ECO:0000313" key="3">
    <source>
        <dbReference type="EMBL" id="KAF6220995.1"/>
    </source>
</evidence>
<dbReference type="Gene3D" id="3.40.50.1820">
    <property type="entry name" value="alpha/beta hydrolase"/>
    <property type="match status" value="1"/>
</dbReference>
<organism evidence="3 4">
    <name type="scientific">Letharia lupina</name>
    <dbReference type="NCBI Taxonomy" id="560253"/>
    <lineage>
        <taxon>Eukaryota</taxon>
        <taxon>Fungi</taxon>
        <taxon>Dikarya</taxon>
        <taxon>Ascomycota</taxon>
        <taxon>Pezizomycotina</taxon>
        <taxon>Lecanoromycetes</taxon>
        <taxon>OSLEUM clade</taxon>
        <taxon>Lecanoromycetidae</taxon>
        <taxon>Lecanorales</taxon>
        <taxon>Lecanorineae</taxon>
        <taxon>Parmeliaceae</taxon>
        <taxon>Letharia</taxon>
    </lineage>
</organism>
<dbReference type="GO" id="GO:0016787">
    <property type="term" value="F:hydrolase activity"/>
    <property type="evidence" value="ECO:0007669"/>
    <property type="project" value="UniProtKB-KW"/>
</dbReference>
<dbReference type="GO" id="GO:0019748">
    <property type="term" value="P:secondary metabolic process"/>
    <property type="evidence" value="ECO:0007669"/>
    <property type="project" value="TreeGrafter"/>
</dbReference>
<dbReference type="InterPro" id="IPR029058">
    <property type="entry name" value="AB_hydrolase_fold"/>
</dbReference>
<dbReference type="InterPro" id="IPR005645">
    <property type="entry name" value="FSH-like_dom"/>
</dbReference>
<dbReference type="EMBL" id="JACCJB010000015">
    <property type="protein sequence ID" value="KAF6220995.1"/>
    <property type="molecule type" value="Genomic_DNA"/>
</dbReference>
<dbReference type="Pfam" id="PF03959">
    <property type="entry name" value="FSH1"/>
    <property type="match status" value="1"/>
</dbReference>
<dbReference type="InterPro" id="IPR050593">
    <property type="entry name" value="LovG"/>
</dbReference>
<dbReference type="PANTHER" id="PTHR48070">
    <property type="entry name" value="ESTERASE OVCA2"/>
    <property type="match status" value="1"/>
</dbReference>
<evidence type="ECO:0000259" key="2">
    <source>
        <dbReference type="Pfam" id="PF03959"/>
    </source>
</evidence>
<dbReference type="GeneID" id="59331088"/>
<evidence type="ECO:0000256" key="1">
    <source>
        <dbReference type="ARBA" id="ARBA00022801"/>
    </source>
</evidence>
<sequence length="319" mass="35667">MNRPFECRSDTVPIVQDLEQDGTASFHFIHGDIESPPPNEFKEFYGSPPHRRFLKQYCSGRADYEFFNALWSAPHRLTPEQKYREMVQSLRPESTNDVQTILDRLYRVLDHDGPFDGIIGNSEGASVAAIFVVNYLTRCARKEIQHSLKCAVFMSGGPPSFPDGTGVFLADEHGQIITMPTCHIIAYNDSLIDSAVALYHLCDQASATIVDHGKGHLVPRDPKSSKLMVKGIRDLIVDCYTMAFAVGLDLAFAPHHKANVGVIEIEFANVFEVEARTHGQTEQPMGFPQAWVYYNRSEAVSTSSKSRLELCASLGDLRR</sequence>
<dbReference type="GO" id="GO:0005737">
    <property type="term" value="C:cytoplasm"/>
    <property type="evidence" value="ECO:0007669"/>
    <property type="project" value="TreeGrafter"/>
</dbReference>
<name>A0A8H6CCE6_9LECA</name>